<sequence>MIETLKQKINKLSKNKKLLTLVLVVVLFGLFLPIYTRAFSLKEAAAFLGNLSLSGAVTATGYSLDGQAAAWASVIAPIAAVFIPLMGMLMSAAIDISINLIGPFLESYGVLYIWKISRDLSNVVLVFILLYTAINLVIDRAVGGDPKKIISGVIVVAMLINFSGFIVRASVDVSNTIAYEFYKKVSNDNHYFAIGMNFVKNSQAGSGIWGLIVKPVKWVTGNSDPASYDPPSEPGQYAVRVVGQAIFFVVLFLVFLIIGLLFIFRTVAIIGLFIFSPFGILSYAIPNASKKIAGWTDSLMKQLFFAPIMMFLLYAVMKIAEQGNDILTAINQQIDKMDTSYFTDMAYIVALNTAGQLLYFAIIAGLLIKSISWAKDMGAIGVDFAKKYASGALGLAAAGGIAIGKYGGKKALETNTGKNIASKFNSKFNNWYGGTSKTARLTRMIDRTPVGEKVRAFAKNPILGTAGGVNKFSAGLLGDGNFVDEKMIEQMSKIAETSKKSYEKQAEERIFGKDDAKFSDEEVLLNFLRAEESAQKHAYSKMNDKQRGLVEHLLNNSKDEGNRSRIVESIMKTRKMDTASIDLVTDETKKKALQDKAKETRDALIANLNSSLGTIDQIHEAEFRTEQRAGTEEAKEAVRKAPVIGLKAKIAILKNELTGKEKGEVRKAVISQENKIQSTESKGFVGKIIKGETTINPDNPLSDIAKIRNVNGDHIVELFENDDRKFLTSDIVKYLTAKQLATLAPILNKQQGSQIEQTLSAHETSLGGSGNHTDRDLAGSLKYIERHRELF</sequence>
<feature type="transmembrane region" description="Helical" evidence="1">
    <location>
        <begin position="68"/>
        <end position="89"/>
    </location>
</feature>
<keyword evidence="1" id="KW-0812">Transmembrane</keyword>
<evidence type="ECO:0000256" key="1">
    <source>
        <dbReference type="SAM" id="Phobius"/>
    </source>
</evidence>
<feature type="transmembrane region" description="Helical" evidence="1">
    <location>
        <begin position="237"/>
        <end position="262"/>
    </location>
</feature>
<feature type="transmembrane region" description="Helical" evidence="1">
    <location>
        <begin position="18"/>
        <end position="35"/>
    </location>
</feature>
<dbReference type="AlphaFoldDB" id="A0A0G0RJN6"/>
<accession>A0A0G0RJN6</accession>
<feature type="transmembrane region" description="Helical" evidence="1">
    <location>
        <begin position="298"/>
        <end position="317"/>
    </location>
</feature>
<evidence type="ECO:0000313" key="2">
    <source>
        <dbReference type="EMBL" id="KKR13852.1"/>
    </source>
</evidence>
<reference evidence="2 3" key="1">
    <citation type="journal article" date="2015" name="Nature">
        <title>rRNA introns, odd ribosomes, and small enigmatic genomes across a large radiation of phyla.</title>
        <authorList>
            <person name="Brown C.T."/>
            <person name="Hug L.A."/>
            <person name="Thomas B.C."/>
            <person name="Sharon I."/>
            <person name="Castelle C.J."/>
            <person name="Singh A."/>
            <person name="Wilkins M.J."/>
            <person name="Williams K.H."/>
            <person name="Banfield J.F."/>
        </authorList>
    </citation>
    <scope>NUCLEOTIDE SEQUENCE [LARGE SCALE GENOMIC DNA]</scope>
</reference>
<keyword evidence="1" id="KW-0472">Membrane</keyword>
<protein>
    <submittedName>
        <fullName evidence="2">Uncharacterized protein</fullName>
    </submittedName>
</protein>
<evidence type="ECO:0000313" key="3">
    <source>
        <dbReference type="Proteomes" id="UP000034690"/>
    </source>
</evidence>
<organism evidence="2 3">
    <name type="scientific">Candidatus Woesebacteria bacterium GW2011_GWA1_39_21b</name>
    <dbReference type="NCBI Taxonomy" id="1618551"/>
    <lineage>
        <taxon>Bacteria</taxon>
        <taxon>Candidatus Woeseibacteriota</taxon>
    </lineage>
</organism>
<dbReference type="EMBL" id="LBWQ01000009">
    <property type="protein sequence ID" value="KKR13852.1"/>
    <property type="molecule type" value="Genomic_DNA"/>
</dbReference>
<name>A0A0G0RJN6_9BACT</name>
<proteinExistence type="predicted"/>
<comment type="caution">
    <text evidence="2">The sequence shown here is derived from an EMBL/GenBank/DDBJ whole genome shotgun (WGS) entry which is preliminary data.</text>
</comment>
<feature type="transmembrane region" description="Helical" evidence="1">
    <location>
        <begin position="120"/>
        <end position="138"/>
    </location>
</feature>
<keyword evidence="1" id="KW-1133">Transmembrane helix</keyword>
<feature type="transmembrane region" description="Helical" evidence="1">
    <location>
        <begin position="150"/>
        <end position="171"/>
    </location>
</feature>
<dbReference type="Proteomes" id="UP000034690">
    <property type="component" value="Unassembled WGS sequence"/>
</dbReference>
<feature type="transmembrane region" description="Helical" evidence="1">
    <location>
        <begin position="346"/>
        <end position="368"/>
    </location>
</feature>
<feature type="transmembrane region" description="Helical" evidence="1">
    <location>
        <begin position="267"/>
        <end position="286"/>
    </location>
</feature>
<gene>
    <name evidence="2" type="ORF">UT40_C0009G0017</name>
</gene>